<gene>
    <name evidence="2" type="ORF">BdWA1_003391</name>
</gene>
<proteinExistence type="predicted"/>
<name>A0AAD9PHQ7_9APIC</name>
<dbReference type="RefSeq" id="XP_067801934.1">
    <property type="nucleotide sequence ID" value="XM_067948403.1"/>
</dbReference>
<dbReference type="KEGG" id="bdw:94337688"/>
<dbReference type="GeneID" id="94337688"/>
<keyword evidence="3" id="KW-1185">Reference proteome</keyword>
<evidence type="ECO:0000313" key="2">
    <source>
        <dbReference type="EMBL" id="KAK2195091.1"/>
    </source>
</evidence>
<evidence type="ECO:0000256" key="1">
    <source>
        <dbReference type="SAM" id="SignalP"/>
    </source>
</evidence>
<dbReference type="Proteomes" id="UP001214638">
    <property type="component" value="Unassembled WGS sequence"/>
</dbReference>
<keyword evidence="1" id="KW-0732">Signal</keyword>
<evidence type="ECO:0008006" key="4">
    <source>
        <dbReference type="Google" id="ProtNLM"/>
    </source>
</evidence>
<dbReference type="AlphaFoldDB" id="A0AAD9PHQ7"/>
<protein>
    <recommendedName>
        <fullName evidence="4">DUF19 domain-containing protein</fullName>
    </recommendedName>
</protein>
<reference evidence="2" key="1">
    <citation type="journal article" date="2023" name="Nat. Microbiol.">
        <title>Babesia duncani multi-omics identifies virulence factors and drug targets.</title>
        <authorList>
            <person name="Singh P."/>
            <person name="Lonardi S."/>
            <person name="Liang Q."/>
            <person name="Vydyam P."/>
            <person name="Khabirova E."/>
            <person name="Fang T."/>
            <person name="Gihaz S."/>
            <person name="Thekkiniath J."/>
            <person name="Munshi M."/>
            <person name="Abel S."/>
            <person name="Ciampossin L."/>
            <person name="Batugedara G."/>
            <person name="Gupta M."/>
            <person name="Lu X.M."/>
            <person name="Lenz T."/>
            <person name="Chakravarty S."/>
            <person name="Cornillot E."/>
            <person name="Hu Y."/>
            <person name="Ma W."/>
            <person name="Gonzalez L.M."/>
            <person name="Sanchez S."/>
            <person name="Estrada K."/>
            <person name="Sanchez-Flores A."/>
            <person name="Montero E."/>
            <person name="Harb O.S."/>
            <person name="Le Roch K.G."/>
            <person name="Mamoun C.B."/>
        </authorList>
    </citation>
    <scope>NUCLEOTIDE SEQUENCE</scope>
    <source>
        <strain evidence="2">WA1</strain>
    </source>
</reference>
<accession>A0AAD9PHQ7</accession>
<feature type="chain" id="PRO_5042013322" description="DUF19 domain-containing protein" evidence="1">
    <location>
        <begin position="17"/>
        <end position="482"/>
    </location>
</feature>
<organism evidence="2 3">
    <name type="scientific">Babesia duncani</name>
    <dbReference type="NCBI Taxonomy" id="323732"/>
    <lineage>
        <taxon>Eukaryota</taxon>
        <taxon>Sar</taxon>
        <taxon>Alveolata</taxon>
        <taxon>Apicomplexa</taxon>
        <taxon>Aconoidasida</taxon>
        <taxon>Piroplasmida</taxon>
        <taxon>Babesiidae</taxon>
        <taxon>Babesia</taxon>
    </lineage>
</organism>
<sequence length="482" mass="55075">MCCVIFLLPLVGVVYANVLQSKSNTIASICENVNTSIQLLNKNEVLRLVDGEKCKNYELLGDAVLKVVNKEQMYCYSDIAKILCNVRFIPYEANSNCEYIKNKFMTILKTCFDNESTAVERQCSNVNKEEMTVDDPVEFCKSNFVTLKDAKTSTSFTNVEFDYCSRMVDSFNFCQLLAKKLNYQRFCLDGGFQSYCSHYVQEVHDNSYSIICKNFVLPFILGNLLESANTPTWDLCKNVGVGIENALLSKRDNLMTMGQRNMDVLDSELAYKTWSQEGTARITKMIGLLEMTLRYVHMCHRNLFNIFGTPLNFDSLIKSEWYKSLGLVKKLYESCEHFPTDYKDIPSLIKDFDKVSSVEAKLQEAVINFKQLYSLHGSKFPLNVSSIHQSGLFRPIPKDILDQTMSYCNEIQKKLPQRISRILALLSNETTTPGNLDTVKKYHDSANNLKFIASLHEAQLSALRKQLVKSKETNFMQAIKSM</sequence>
<feature type="signal peptide" evidence="1">
    <location>
        <begin position="1"/>
        <end position="16"/>
    </location>
</feature>
<dbReference type="EMBL" id="JALLKP010000005">
    <property type="protein sequence ID" value="KAK2195091.1"/>
    <property type="molecule type" value="Genomic_DNA"/>
</dbReference>
<evidence type="ECO:0000313" key="3">
    <source>
        <dbReference type="Proteomes" id="UP001214638"/>
    </source>
</evidence>
<comment type="caution">
    <text evidence="2">The sequence shown here is derived from an EMBL/GenBank/DDBJ whole genome shotgun (WGS) entry which is preliminary data.</text>
</comment>